<evidence type="ECO:0000313" key="1">
    <source>
        <dbReference type="EMBL" id="KAF2795930.1"/>
    </source>
</evidence>
<organism evidence="1 2">
    <name type="scientific">Melanomma pulvis-pyrius CBS 109.77</name>
    <dbReference type="NCBI Taxonomy" id="1314802"/>
    <lineage>
        <taxon>Eukaryota</taxon>
        <taxon>Fungi</taxon>
        <taxon>Dikarya</taxon>
        <taxon>Ascomycota</taxon>
        <taxon>Pezizomycotina</taxon>
        <taxon>Dothideomycetes</taxon>
        <taxon>Pleosporomycetidae</taxon>
        <taxon>Pleosporales</taxon>
        <taxon>Melanommataceae</taxon>
        <taxon>Melanomma</taxon>
    </lineage>
</organism>
<evidence type="ECO:0000313" key="2">
    <source>
        <dbReference type="Proteomes" id="UP000799757"/>
    </source>
</evidence>
<accession>A0A6A6XHC5</accession>
<dbReference type="Proteomes" id="UP000799757">
    <property type="component" value="Unassembled WGS sequence"/>
</dbReference>
<dbReference type="AlphaFoldDB" id="A0A6A6XHC5"/>
<dbReference type="EMBL" id="MU001844">
    <property type="protein sequence ID" value="KAF2795930.1"/>
    <property type="molecule type" value="Genomic_DNA"/>
</dbReference>
<proteinExistence type="predicted"/>
<name>A0A6A6XHC5_9PLEO</name>
<sequence>MAPATPILRLSVELLWDICELLPSFSDVHNFSMACNGLHDIVTCGKFSIYSAILKRDNPAYEDALRVVRAAATAFDWLAEMKYDDNIYWRDSYPRDLFAGFEQSEEFKKKSRDRVPRCYFDLEKNEFVGVPTKKMLEELGTKMLSDDWEVRSLMSLLEFSKCIVHKAKMAPELNWETAGLWTHVHEARMFRGVYKTLLWGYLFAPGIYIKPLAEMQENLNTGKSSLAWANALVLKVKHPSYRERDGSGDHCKVYAGFMGWVIASGEKEEGGLWELVTLHTACGFLYDVLEQKDDWPVPQTEPWILCTGQRNGLLDYRICRVQHPQRSPPWRVSLSVVTYSESLSEVRKYLLRNCENDRRDFPANLCPGAGFSPYCYYDLAFAHDPYHYPYWLMYLVPVPGGNLAGN</sequence>
<gene>
    <name evidence="1" type="ORF">K505DRAFT_335623</name>
</gene>
<keyword evidence="2" id="KW-1185">Reference proteome</keyword>
<dbReference type="OrthoDB" id="1638493at2759"/>
<reference evidence="1" key="1">
    <citation type="journal article" date="2020" name="Stud. Mycol.">
        <title>101 Dothideomycetes genomes: a test case for predicting lifestyles and emergence of pathogens.</title>
        <authorList>
            <person name="Haridas S."/>
            <person name="Albert R."/>
            <person name="Binder M."/>
            <person name="Bloem J."/>
            <person name="Labutti K."/>
            <person name="Salamov A."/>
            <person name="Andreopoulos B."/>
            <person name="Baker S."/>
            <person name="Barry K."/>
            <person name="Bills G."/>
            <person name="Bluhm B."/>
            <person name="Cannon C."/>
            <person name="Castanera R."/>
            <person name="Culley D."/>
            <person name="Daum C."/>
            <person name="Ezra D."/>
            <person name="Gonzalez J."/>
            <person name="Henrissat B."/>
            <person name="Kuo A."/>
            <person name="Liang C."/>
            <person name="Lipzen A."/>
            <person name="Lutzoni F."/>
            <person name="Magnuson J."/>
            <person name="Mondo S."/>
            <person name="Nolan M."/>
            <person name="Ohm R."/>
            <person name="Pangilinan J."/>
            <person name="Park H.-J."/>
            <person name="Ramirez L."/>
            <person name="Alfaro M."/>
            <person name="Sun H."/>
            <person name="Tritt A."/>
            <person name="Yoshinaga Y."/>
            <person name="Zwiers L.-H."/>
            <person name="Turgeon B."/>
            <person name="Goodwin S."/>
            <person name="Spatafora J."/>
            <person name="Crous P."/>
            <person name="Grigoriev I."/>
        </authorList>
    </citation>
    <scope>NUCLEOTIDE SEQUENCE</scope>
    <source>
        <strain evidence="1">CBS 109.77</strain>
    </source>
</reference>
<protein>
    <submittedName>
        <fullName evidence="1">Uncharacterized protein</fullName>
    </submittedName>
</protein>